<sequence>MRARNSSTERSVTELARRAQIVAAAIEVIAEEGYTKASFGRIAARAGLSSTGLISYHFAGKQDLMDAVCEAILREFADFVRERPDDGTPAGQLRTFLIANADYMAAHRGQMVTLLRIRRAQVRPDAVNARGRTDRRDLAALLAEGRRTGDFGEFTPDLMAGFILSLRDGLIERLAEEPGFDVEAAASELVAAVAAMTDNGGKT</sequence>
<evidence type="ECO:0000313" key="6">
    <source>
        <dbReference type="Proteomes" id="UP000321617"/>
    </source>
</evidence>
<dbReference type="RefSeq" id="WP_147134568.1">
    <property type="nucleotide sequence ID" value="NZ_BAABIJ010000001.1"/>
</dbReference>
<dbReference type="Pfam" id="PF00440">
    <property type="entry name" value="TetR_N"/>
    <property type="match status" value="1"/>
</dbReference>
<organism evidence="5 6">
    <name type="scientific">Stackebrandtia albiflava</name>
    <dbReference type="NCBI Taxonomy" id="406432"/>
    <lineage>
        <taxon>Bacteria</taxon>
        <taxon>Bacillati</taxon>
        <taxon>Actinomycetota</taxon>
        <taxon>Actinomycetes</taxon>
        <taxon>Glycomycetales</taxon>
        <taxon>Glycomycetaceae</taxon>
        <taxon>Stackebrandtia</taxon>
    </lineage>
</organism>
<dbReference type="OrthoDB" id="9806334at2"/>
<keyword evidence="6" id="KW-1185">Reference proteome</keyword>
<evidence type="ECO:0000256" key="3">
    <source>
        <dbReference type="ARBA" id="ARBA00023163"/>
    </source>
</evidence>
<dbReference type="GO" id="GO:0000976">
    <property type="term" value="F:transcription cis-regulatory region binding"/>
    <property type="evidence" value="ECO:0007669"/>
    <property type="project" value="TreeGrafter"/>
</dbReference>
<dbReference type="InterPro" id="IPR050109">
    <property type="entry name" value="HTH-type_TetR-like_transc_reg"/>
</dbReference>
<reference evidence="5 6" key="1">
    <citation type="journal article" date="2013" name="Stand. Genomic Sci.">
        <title>Genomic Encyclopedia of Type Strains, Phase I: The one thousand microbial genomes (KMG-I) project.</title>
        <authorList>
            <person name="Kyrpides N.C."/>
            <person name="Woyke T."/>
            <person name="Eisen J.A."/>
            <person name="Garrity G."/>
            <person name="Lilburn T.G."/>
            <person name="Beck B.J."/>
            <person name="Whitman W.B."/>
            <person name="Hugenholtz P."/>
            <person name="Klenk H.P."/>
        </authorList>
    </citation>
    <scope>NUCLEOTIDE SEQUENCE [LARGE SCALE GENOMIC DNA]</scope>
    <source>
        <strain evidence="5 6">DSM 45044</strain>
    </source>
</reference>
<feature type="domain" description="HTH tetR-type" evidence="4">
    <location>
        <begin position="21"/>
        <end position="68"/>
    </location>
</feature>
<evidence type="ECO:0000256" key="1">
    <source>
        <dbReference type="ARBA" id="ARBA00023015"/>
    </source>
</evidence>
<accession>A0A562VCL9</accession>
<keyword evidence="3" id="KW-0804">Transcription</keyword>
<dbReference type="EMBL" id="VLLL01000005">
    <property type="protein sequence ID" value="TWJ15605.1"/>
    <property type="molecule type" value="Genomic_DNA"/>
</dbReference>
<evidence type="ECO:0000256" key="2">
    <source>
        <dbReference type="ARBA" id="ARBA00023125"/>
    </source>
</evidence>
<dbReference type="InterPro" id="IPR036271">
    <property type="entry name" value="Tet_transcr_reg_TetR-rel_C_sf"/>
</dbReference>
<dbReference type="InterPro" id="IPR001647">
    <property type="entry name" value="HTH_TetR"/>
</dbReference>
<dbReference type="Proteomes" id="UP000321617">
    <property type="component" value="Unassembled WGS sequence"/>
</dbReference>
<evidence type="ECO:0000313" key="5">
    <source>
        <dbReference type="EMBL" id="TWJ15605.1"/>
    </source>
</evidence>
<dbReference type="GO" id="GO:0003700">
    <property type="term" value="F:DNA-binding transcription factor activity"/>
    <property type="evidence" value="ECO:0007669"/>
    <property type="project" value="TreeGrafter"/>
</dbReference>
<dbReference type="PANTHER" id="PTHR30055:SF234">
    <property type="entry name" value="HTH-TYPE TRANSCRIPTIONAL REGULATOR BETI"/>
    <property type="match status" value="1"/>
</dbReference>
<dbReference type="SUPFAM" id="SSF48498">
    <property type="entry name" value="Tetracyclin repressor-like, C-terminal domain"/>
    <property type="match status" value="1"/>
</dbReference>
<protein>
    <submittedName>
        <fullName evidence="5">TetR family transcriptional regulator</fullName>
    </submittedName>
</protein>
<dbReference type="Gene3D" id="1.10.357.10">
    <property type="entry name" value="Tetracycline Repressor, domain 2"/>
    <property type="match status" value="1"/>
</dbReference>
<dbReference type="SUPFAM" id="SSF46689">
    <property type="entry name" value="Homeodomain-like"/>
    <property type="match status" value="1"/>
</dbReference>
<gene>
    <name evidence="5" type="ORF">LX16_1316</name>
</gene>
<keyword evidence="1" id="KW-0805">Transcription regulation</keyword>
<proteinExistence type="predicted"/>
<dbReference type="AlphaFoldDB" id="A0A562VCL9"/>
<evidence type="ECO:0000259" key="4">
    <source>
        <dbReference type="Pfam" id="PF00440"/>
    </source>
</evidence>
<dbReference type="PANTHER" id="PTHR30055">
    <property type="entry name" value="HTH-TYPE TRANSCRIPTIONAL REGULATOR RUTR"/>
    <property type="match status" value="1"/>
</dbReference>
<dbReference type="InterPro" id="IPR009057">
    <property type="entry name" value="Homeodomain-like_sf"/>
</dbReference>
<dbReference type="Gene3D" id="1.10.10.60">
    <property type="entry name" value="Homeodomain-like"/>
    <property type="match status" value="1"/>
</dbReference>
<comment type="caution">
    <text evidence="5">The sequence shown here is derived from an EMBL/GenBank/DDBJ whole genome shotgun (WGS) entry which is preliminary data.</text>
</comment>
<name>A0A562VCL9_9ACTN</name>
<keyword evidence="2" id="KW-0238">DNA-binding</keyword>